<feature type="region of interest" description="Disordered" evidence="1">
    <location>
        <begin position="1"/>
        <end position="50"/>
    </location>
</feature>
<evidence type="ECO:0000313" key="2">
    <source>
        <dbReference type="EMBL" id="KAG9341772.1"/>
    </source>
</evidence>
<organism evidence="2 3">
    <name type="scientific">Albula glossodonta</name>
    <name type="common">roundjaw bonefish</name>
    <dbReference type="NCBI Taxonomy" id="121402"/>
    <lineage>
        <taxon>Eukaryota</taxon>
        <taxon>Metazoa</taxon>
        <taxon>Chordata</taxon>
        <taxon>Craniata</taxon>
        <taxon>Vertebrata</taxon>
        <taxon>Euteleostomi</taxon>
        <taxon>Actinopterygii</taxon>
        <taxon>Neopterygii</taxon>
        <taxon>Teleostei</taxon>
        <taxon>Albuliformes</taxon>
        <taxon>Albulidae</taxon>
        <taxon>Albula</taxon>
    </lineage>
</organism>
<dbReference type="Proteomes" id="UP000824540">
    <property type="component" value="Unassembled WGS sequence"/>
</dbReference>
<proteinExistence type="predicted"/>
<dbReference type="AlphaFoldDB" id="A0A8T2NW04"/>
<gene>
    <name evidence="2" type="ORF">JZ751_018494</name>
</gene>
<dbReference type="EMBL" id="JAFBMS010000032">
    <property type="protein sequence ID" value="KAG9341772.1"/>
    <property type="molecule type" value="Genomic_DNA"/>
</dbReference>
<protein>
    <submittedName>
        <fullName evidence="2">Uncharacterized protein</fullName>
    </submittedName>
</protein>
<name>A0A8T2NW04_9TELE</name>
<keyword evidence="3" id="KW-1185">Reference proteome</keyword>
<accession>A0A8T2NW04</accession>
<reference evidence="2" key="1">
    <citation type="thesis" date="2021" institute="BYU ScholarsArchive" country="Provo, UT, USA">
        <title>Applications of and Algorithms for Genome Assembly and Genomic Analyses with an Emphasis on Marine Teleosts.</title>
        <authorList>
            <person name="Pickett B.D."/>
        </authorList>
    </citation>
    <scope>NUCLEOTIDE SEQUENCE</scope>
    <source>
        <strain evidence="2">HI-2016</strain>
    </source>
</reference>
<evidence type="ECO:0000256" key="1">
    <source>
        <dbReference type="SAM" id="MobiDB-lite"/>
    </source>
</evidence>
<feature type="non-terminal residue" evidence="2">
    <location>
        <position position="1"/>
    </location>
</feature>
<sequence>IISTPPKHQQIRASCACPESNSQNANGQKRVEPALPVRDSVKQNPPAEGLGEPAQCSFFAQFSAHAHRDGEDHTQHKRIQDEQSLEITEEQRDVMAAILRADEPTAILLCFVDGTVEDNKIPRLSLGSGGVLDDLDKQHDAGEYLHTRCILYTVCDVETPAMQLIRAMLVS</sequence>
<evidence type="ECO:0000313" key="3">
    <source>
        <dbReference type="Proteomes" id="UP000824540"/>
    </source>
</evidence>
<feature type="non-terminal residue" evidence="2">
    <location>
        <position position="171"/>
    </location>
</feature>
<comment type="caution">
    <text evidence="2">The sequence shown here is derived from an EMBL/GenBank/DDBJ whole genome shotgun (WGS) entry which is preliminary data.</text>
</comment>